<organism evidence="1">
    <name type="scientific">Fusarium oxysporum f. sp. conglutinans race 2 54008</name>
    <dbReference type="NCBI Taxonomy" id="1089457"/>
    <lineage>
        <taxon>Eukaryota</taxon>
        <taxon>Fungi</taxon>
        <taxon>Dikarya</taxon>
        <taxon>Ascomycota</taxon>
        <taxon>Pezizomycotina</taxon>
        <taxon>Sordariomycetes</taxon>
        <taxon>Hypocreomycetidae</taxon>
        <taxon>Hypocreales</taxon>
        <taxon>Nectriaceae</taxon>
        <taxon>Fusarium</taxon>
        <taxon>Fusarium oxysporum species complex</taxon>
    </lineage>
</organism>
<name>X0GV80_FUSOX</name>
<evidence type="ECO:0000313" key="1">
    <source>
        <dbReference type="EMBL" id="EXL63790.1"/>
    </source>
</evidence>
<proteinExistence type="predicted"/>
<reference evidence="1" key="2">
    <citation type="submission" date="2014-03" db="EMBL/GenBank/DDBJ databases">
        <title>The Genome Annotation of Fusarium oxysporum PHW808.</title>
        <authorList>
            <consortium name="The Broad Institute Genomics Platform"/>
            <person name="Ma L.-J."/>
            <person name="Corby-Kistler H."/>
            <person name="Broz K."/>
            <person name="Gale L.R."/>
            <person name="Jonkers W."/>
            <person name="O'Donnell K."/>
            <person name="Ploetz R."/>
            <person name="Steinberg C."/>
            <person name="Schwartz D.C."/>
            <person name="VanEtten H."/>
            <person name="Zhou S."/>
            <person name="Young S.K."/>
            <person name="Zeng Q."/>
            <person name="Gargeya S."/>
            <person name="Fitzgerald M."/>
            <person name="Abouelleil A."/>
            <person name="Alvarado L."/>
            <person name="Chapman S.B."/>
            <person name="Gainer-Dewar J."/>
            <person name="Goldberg J."/>
            <person name="Griggs A."/>
            <person name="Gujja S."/>
            <person name="Hansen M."/>
            <person name="Howarth C."/>
            <person name="Imamovic A."/>
            <person name="Ireland A."/>
            <person name="Larimer J."/>
            <person name="McCowan C."/>
            <person name="Murphy C."/>
            <person name="Pearson M."/>
            <person name="Poon T.W."/>
            <person name="Priest M."/>
            <person name="Roberts A."/>
            <person name="Saif S."/>
            <person name="Shea T."/>
            <person name="Sykes S."/>
            <person name="Wortman J."/>
            <person name="Nusbaum C."/>
            <person name="Birren B."/>
        </authorList>
    </citation>
    <scope>NUCLEOTIDE SEQUENCE</scope>
    <source>
        <strain evidence="1">54008</strain>
    </source>
</reference>
<dbReference type="EMBL" id="KK034732">
    <property type="protein sequence ID" value="EXL63790.1"/>
    <property type="molecule type" value="Genomic_DNA"/>
</dbReference>
<protein>
    <submittedName>
        <fullName evidence="1">Uncharacterized protein</fullName>
    </submittedName>
</protein>
<dbReference type="AlphaFoldDB" id="X0GV80"/>
<gene>
    <name evidence="1" type="ORF">FOPG_19937</name>
</gene>
<accession>X0GV80</accession>
<dbReference type="Proteomes" id="UP000030676">
    <property type="component" value="Unassembled WGS sequence"/>
</dbReference>
<reference evidence="1" key="1">
    <citation type="submission" date="2011-11" db="EMBL/GenBank/DDBJ databases">
        <title>The Genome Sequence of Fusarium oxysporum PHW808.</title>
        <authorList>
            <consortium name="The Broad Institute Genome Sequencing Platform"/>
            <person name="Ma L.-J."/>
            <person name="Gale L.R."/>
            <person name="Schwartz D.C."/>
            <person name="Zhou S."/>
            <person name="Corby-Kistler H."/>
            <person name="Young S.K."/>
            <person name="Zeng Q."/>
            <person name="Gargeya S."/>
            <person name="Fitzgerald M."/>
            <person name="Haas B."/>
            <person name="Abouelleil A."/>
            <person name="Alvarado L."/>
            <person name="Arachchi H.M."/>
            <person name="Berlin A."/>
            <person name="Brown A."/>
            <person name="Chapman S.B."/>
            <person name="Chen Z."/>
            <person name="Dunbar C."/>
            <person name="Freedman E."/>
            <person name="Gearin G."/>
            <person name="Goldberg J."/>
            <person name="Griggs A."/>
            <person name="Gujja S."/>
            <person name="Heiman D."/>
            <person name="Howarth C."/>
            <person name="Larson L."/>
            <person name="Lui A."/>
            <person name="MacDonald P.J.P."/>
            <person name="Montmayeur A."/>
            <person name="Murphy C."/>
            <person name="Neiman D."/>
            <person name="Pearson M."/>
            <person name="Priest M."/>
            <person name="Roberts A."/>
            <person name="Saif S."/>
            <person name="Shea T."/>
            <person name="Shenoy N."/>
            <person name="Sisk P."/>
            <person name="Stolte C."/>
            <person name="Sykes S."/>
            <person name="Wortman J."/>
            <person name="Nusbaum C."/>
            <person name="Birren B."/>
        </authorList>
    </citation>
    <scope>NUCLEOTIDE SEQUENCE [LARGE SCALE GENOMIC DNA]</scope>
    <source>
        <strain evidence="1">54008</strain>
    </source>
</reference>
<sequence>MGQPVPFTLMNPVFSCQDLNPCAVIRSRMTPQYYEEHSSCMSAETLRSSQCSLSWWDALAWTGNRKRNQTSTRNVTCQRKCQHSSAP</sequence>
<dbReference type="HOGENOM" id="CLU_2483467_0_0_1"/>